<evidence type="ECO:0000313" key="1">
    <source>
        <dbReference type="EMBL" id="GAA0874503.1"/>
    </source>
</evidence>
<protein>
    <recommendedName>
        <fullName evidence="3">Lipopolysaccharide-assembly</fullName>
    </recommendedName>
</protein>
<reference evidence="1 2" key="1">
    <citation type="journal article" date="2019" name="Int. J. Syst. Evol. Microbiol.">
        <title>The Global Catalogue of Microorganisms (GCM) 10K type strain sequencing project: providing services to taxonomists for standard genome sequencing and annotation.</title>
        <authorList>
            <consortium name="The Broad Institute Genomics Platform"/>
            <consortium name="The Broad Institute Genome Sequencing Center for Infectious Disease"/>
            <person name="Wu L."/>
            <person name="Ma J."/>
        </authorList>
    </citation>
    <scope>NUCLEOTIDE SEQUENCE [LARGE SCALE GENOMIC DNA]</scope>
    <source>
        <strain evidence="1 2">JCM 16083</strain>
    </source>
</reference>
<dbReference type="RefSeq" id="WP_343785399.1">
    <property type="nucleotide sequence ID" value="NZ_BAAAFH010000003.1"/>
</dbReference>
<accession>A0ABN1MMK8</accession>
<gene>
    <name evidence="1" type="ORF">GCM10009118_09110</name>
</gene>
<dbReference type="Proteomes" id="UP001501126">
    <property type="component" value="Unassembled WGS sequence"/>
</dbReference>
<name>A0ABN1MMK8_9FLAO</name>
<dbReference type="InterPro" id="IPR007485">
    <property type="entry name" value="LPS_assembly_LptE"/>
</dbReference>
<keyword evidence="2" id="KW-1185">Reference proteome</keyword>
<evidence type="ECO:0000313" key="2">
    <source>
        <dbReference type="Proteomes" id="UP001501126"/>
    </source>
</evidence>
<evidence type="ECO:0008006" key="3">
    <source>
        <dbReference type="Google" id="ProtNLM"/>
    </source>
</evidence>
<dbReference type="EMBL" id="BAAAFH010000003">
    <property type="protein sequence ID" value="GAA0874503.1"/>
    <property type="molecule type" value="Genomic_DNA"/>
</dbReference>
<dbReference type="Pfam" id="PF04390">
    <property type="entry name" value="LptE"/>
    <property type="match status" value="1"/>
</dbReference>
<organism evidence="1 2">
    <name type="scientific">Wandonia haliotis</name>
    <dbReference type="NCBI Taxonomy" id="574963"/>
    <lineage>
        <taxon>Bacteria</taxon>
        <taxon>Pseudomonadati</taxon>
        <taxon>Bacteroidota</taxon>
        <taxon>Flavobacteriia</taxon>
        <taxon>Flavobacteriales</taxon>
        <taxon>Crocinitomicaceae</taxon>
        <taxon>Wandonia</taxon>
    </lineage>
</organism>
<sequence>MRFYLSLLTVFVLVTSCYPTSISFKDNSMDPELKTFTVINFEQSAPNAPVNYPISFTEFLKDGILGNTKLKLDQSGTSSAHLIFSGVVTDYSISPVSIQGDSQAALTRLTISMRIEVENTLKPEKSFTVNPRRFADFDSNQDLNSVESQLLEDINQQILQDILNKLQSDW</sequence>
<dbReference type="PROSITE" id="PS51257">
    <property type="entry name" value="PROKAR_LIPOPROTEIN"/>
    <property type="match status" value="1"/>
</dbReference>
<proteinExistence type="predicted"/>
<comment type="caution">
    <text evidence="1">The sequence shown here is derived from an EMBL/GenBank/DDBJ whole genome shotgun (WGS) entry which is preliminary data.</text>
</comment>